<accession>A0AC58RVJ1</accession>
<dbReference type="RefSeq" id="XP_075076759.1">
    <property type="nucleotide sequence ID" value="XM_075220658.1"/>
</dbReference>
<keyword evidence="1" id="KW-1185">Reference proteome</keyword>
<sequence>MLGKVNEEAISSAQPAAAGIFAFLSSIVDDMWIIDTRVTNHMVENSKLLTKLDKDSSLKGGNVHLPNGNVVSISNTGTSSILRNKDIQNVLHIPDFKFNLLSVSKLTKELKYCMAFFPDFCLFQDLFSGQVRGIGREDVDSETLVTVKQFLALMKNMFNSNVQTSRTDNGCEFFNSQFDELIKENGILHQSYCVYTTQQNGVVERKHISILNVPKSLRFQGAVPLKFWGECVDTIVYLLNMLPSATLQYKSFFQMLHSHPPNLDHLKTFGCLAYASNPNITDKMSPRAIPAALMGIPLLKKDTNFMIYHLHGISFFVSRNVVFREDLFPFKYFTPSTLPLFPVLEPIPDTDTSRNSLNTTPNSTTTSQTIQEELITENHLTSPPSINITPSPNNTILEELTTNSTHSTEPFSQSEPLRKSTRTVKQPLWMQDFITTKKIQLCLSSLFLHIL</sequence>
<dbReference type="Proteomes" id="UP000790787">
    <property type="component" value="Chromosome 8"/>
</dbReference>
<organism evidence="1 2">
    <name type="scientific">Nicotiana tabacum</name>
    <name type="common">Common tobacco</name>
    <dbReference type="NCBI Taxonomy" id="4097"/>
    <lineage>
        <taxon>Eukaryota</taxon>
        <taxon>Viridiplantae</taxon>
        <taxon>Streptophyta</taxon>
        <taxon>Embryophyta</taxon>
        <taxon>Tracheophyta</taxon>
        <taxon>Spermatophyta</taxon>
        <taxon>Magnoliopsida</taxon>
        <taxon>eudicotyledons</taxon>
        <taxon>Gunneridae</taxon>
        <taxon>Pentapetalae</taxon>
        <taxon>asterids</taxon>
        <taxon>lamiids</taxon>
        <taxon>Solanales</taxon>
        <taxon>Solanaceae</taxon>
        <taxon>Nicotianoideae</taxon>
        <taxon>Nicotianeae</taxon>
        <taxon>Nicotiana</taxon>
    </lineage>
</organism>
<gene>
    <name evidence="2" type="primary">LOC142163380</name>
</gene>
<name>A0AC58RVJ1_TOBAC</name>
<reference evidence="1" key="1">
    <citation type="journal article" date="2014" name="Nat. Commun.">
        <title>The tobacco genome sequence and its comparison with those of tomato and potato.</title>
        <authorList>
            <person name="Sierro N."/>
            <person name="Battey J.N."/>
            <person name="Ouadi S."/>
            <person name="Bakaher N."/>
            <person name="Bovet L."/>
            <person name="Willig A."/>
            <person name="Goepfert S."/>
            <person name="Peitsch M.C."/>
            <person name="Ivanov N.V."/>
        </authorList>
    </citation>
    <scope>NUCLEOTIDE SEQUENCE [LARGE SCALE GENOMIC DNA]</scope>
</reference>
<evidence type="ECO:0000313" key="2">
    <source>
        <dbReference type="RefSeq" id="XP_075076759.1"/>
    </source>
</evidence>
<reference evidence="2" key="2">
    <citation type="submission" date="2025-08" db="UniProtKB">
        <authorList>
            <consortium name="RefSeq"/>
        </authorList>
    </citation>
    <scope>IDENTIFICATION</scope>
    <source>
        <tissue evidence="2">Leaf</tissue>
    </source>
</reference>
<protein>
    <submittedName>
        <fullName evidence="2">Uncharacterized protein LOC142163380</fullName>
    </submittedName>
</protein>
<proteinExistence type="predicted"/>
<evidence type="ECO:0000313" key="1">
    <source>
        <dbReference type="Proteomes" id="UP000790787"/>
    </source>
</evidence>